<name>A0A238JDL0_9RHOB</name>
<dbReference type="PANTHER" id="PTHR35272:SF3">
    <property type="entry name" value="THIOL:DISULFIDE INTERCHANGE PROTEIN DSBC"/>
    <property type="match status" value="1"/>
</dbReference>
<keyword evidence="3" id="KW-1185">Reference proteome</keyword>
<evidence type="ECO:0000313" key="2">
    <source>
        <dbReference type="EMBL" id="SMX28274.1"/>
    </source>
</evidence>
<dbReference type="InterPro" id="IPR051470">
    <property type="entry name" value="Thiol:disulfide_interchange"/>
</dbReference>
<dbReference type="InterPro" id="IPR041205">
    <property type="entry name" value="ScsC_N"/>
</dbReference>
<protein>
    <submittedName>
        <fullName evidence="2">Disulfide bond formation protein D</fullName>
    </submittedName>
</protein>
<proteinExistence type="predicted"/>
<dbReference type="EMBL" id="FXXP01000002">
    <property type="protein sequence ID" value="SMX28274.1"/>
    <property type="molecule type" value="Genomic_DNA"/>
</dbReference>
<dbReference type="SUPFAM" id="SSF52833">
    <property type="entry name" value="Thioredoxin-like"/>
    <property type="match status" value="1"/>
</dbReference>
<dbReference type="InterPro" id="IPR036249">
    <property type="entry name" value="Thioredoxin-like_sf"/>
</dbReference>
<dbReference type="GO" id="GO:0016491">
    <property type="term" value="F:oxidoreductase activity"/>
    <property type="evidence" value="ECO:0007669"/>
    <property type="project" value="InterPro"/>
</dbReference>
<dbReference type="Pfam" id="PF01323">
    <property type="entry name" value="DSBA"/>
    <property type="match status" value="1"/>
</dbReference>
<dbReference type="InterPro" id="IPR001853">
    <property type="entry name" value="DSBA-like_thioredoxin_dom"/>
</dbReference>
<reference evidence="3" key="1">
    <citation type="submission" date="2017-05" db="EMBL/GenBank/DDBJ databases">
        <authorList>
            <person name="Rodrigo-Torres L."/>
            <person name="Arahal R. D."/>
            <person name="Lucena T."/>
        </authorList>
    </citation>
    <scope>NUCLEOTIDE SEQUENCE [LARGE SCALE GENOMIC DNA]</scope>
    <source>
        <strain evidence="3">CECT 8649</strain>
    </source>
</reference>
<dbReference type="Pfam" id="PF18312">
    <property type="entry name" value="ScsC_N"/>
    <property type="match status" value="1"/>
</dbReference>
<feature type="domain" description="Thioredoxin" evidence="1">
    <location>
        <begin position="66"/>
        <end position="257"/>
    </location>
</feature>
<dbReference type="Proteomes" id="UP000225972">
    <property type="component" value="Unassembled WGS sequence"/>
</dbReference>
<organism evidence="2 3">
    <name type="scientific">Pelagimonas phthalicica</name>
    <dbReference type="NCBI Taxonomy" id="1037362"/>
    <lineage>
        <taxon>Bacteria</taxon>
        <taxon>Pseudomonadati</taxon>
        <taxon>Pseudomonadota</taxon>
        <taxon>Alphaproteobacteria</taxon>
        <taxon>Rhodobacterales</taxon>
        <taxon>Roseobacteraceae</taxon>
        <taxon>Pelagimonas</taxon>
    </lineage>
</organism>
<gene>
    <name evidence="2" type="primary">bdbD_2</name>
    <name evidence="2" type="ORF">TRP8649_02390</name>
</gene>
<dbReference type="InterPro" id="IPR013766">
    <property type="entry name" value="Thioredoxin_domain"/>
</dbReference>
<dbReference type="Gene3D" id="3.40.30.10">
    <property type="entry name" value="Glutaredoxin"/>
    <property type="match status" value="1"/>
</dbReference>
<evidence type="ECO:0000313" key="3">
    <source>
        <dbReference type="Proteomes" id="UP000225972"/>
    </source>
</evidence>
<dbReference type="CDD" id="cd03023">
    <property type="entry name" value="DsbA_Com1_like"/>
    <property type="match status" value="1"/>
</dbReference>
<sequence length="259" mass="27888">MFNPRPLSATLFGTVAAAAIGLGSMTMADEFDLSNMSDDQKAAFGEAVRAYLLKNPGVIFEAAALYEEQQAAQQARADETLVADNLDALYNDGYSWVGGNPEGDITVVEFLDYRCGYCRKAHPEVAELIAKDGNIRLIVKEYPILGEGSLISSRFAIATQIVAGDEAYKAVHEALIAMKGNPGKGPLVRLAGTLGLDGDAIWAEMESEEVTRRISETRALGQKMGINGTPSFAFGDQMVRGYVPLDSMLEIIAELRQNG</sequence>
<dbReference type="PANTHER" id="PTHR35272">
    <property type="entry name" value="THIOL:DISULFIDE INTERCHANGE PROTEIN DSBC-RELATED"/>
    <property type="match status" value="1"/>
</dbReference>
<dbReference type="AlphaFoldDB" id="A0A238JDL0"/>
<evidence type="ECO:0000259" key="1">
    <source>
        <dbReference type="PROSITE" id="PS51352"/>
    </source>
</evidence>
<dbReference type="RefSeq" id="WP_370739637.1">
    <property type="nucleotide sequence ID" value="NZ_FXXP01000002.1"/>
</dbReference>
<dbReference type="PROSITE" id="PS51352">
    <property type="entry name" value="THIOREDOXIN_2"/>
    <property type="match status" value="1"/>
</dbReference>
<accession>A0A238JDL0</accession>